<sequence length="263" mass="25769">MKTKTIAWIVPLACAGWCAGANAGASPSESSDQAALFHGGTVVELADDGELAQQRGKYLGASIVSGFMIAMASQWRNEAGQASAEARLLATNLRTNAASVNVSSQASVQMGAGALAGAASGASAAGGAGVQVNGVGQVTQVAGNNNLASNTASISMQAAPLPTLPSGGSSALAAQNGFVAQAQAGAGGVQVAITSPMGVASQSVTSNLAGVAGSLMQVAQLAGNAQVIANQLSIQLQIQTMSRQQLAQIGVAQALQAVAGLRR</sequence>
<name>A0ABM9KDD3_9RALS</name>
<comment type="caution">
    <text evidence="2">The sequence shown here is derived from an EMBL/GenBank/DDBJ whole genome shotgun (WGS) entry which is preliminary data.</text>
</comment>
<protein>
    <recommendedName>
        <fullName evidence="4">Fap system outer membrane protein</fullName>
    </recommendedName>
</protein>
<reference evidence="2 3" key="1">
    <citation type="submission" date="2023-07" db="EMBL/GenBank/DDBJ databases">
        <authorList>
            <person name="Peeters C."/>
        </authorList>
    </citation>
    <scope>NUCLEOTIDE SEQUENCE [LARGE SCALE GENOMIC DNA]</scope>
    <source>
        <strain evidence="2 3">LMG 18101</strain>
    </source>
</reference>
<gene>
    <name evidence="2" type="ORF">LMG18101_05147</name>
</gene>
<accession>A0ABM9KDD3</accession>
<dbReference type="RefSeq" id="WP_316682909.1">
    <property type="nucleotide sequence ID" value="NZ_CATZLL010000026.1"/>
</dbReference>
<feature type="chain" id="PRO_5045824646" description="Fap system outer membrane protein" evidence="1">
    <location>
        <begin position="24"/>
        <end position="263"/>
    </location>
</feature>
<evidence type="ECO:0000313" key="2">
    <source>
        <dbReference type="EMBL" id="CAJ0822716.1"/>
    </source>
</evidence>
<dbReference type="Proteomes" id="UP001189757">
    <property type="component" value="Unassembled WGS sequence"/>
</dbReference>
<evidence type="ECO:0000256" key="1">
    <source>
        <dbReference type="SAM" id="SignalP"/>
    </source>
</evidence>
<evidence type="ECO:0000313" key="3">
    <source>
        <dbReference type="Proteomes" id="UP001189757"/>
    </source>
</evidence>
<keyword evidence="1" id="KW-0732">Signal</keyword>
<evidence type="ECO:0008006" key="4">
    <source>
        <dbReference type="Google" id="ProtNLM"/>
    </source>
</evidence>
<dbReference type="EMBL" id="CATZLL010000026">
    <property type="protein sequence ID" value="CAJ0822716.1"/>
    <property type="molecule type" value="Genomic_DNA"/>
</dbReference>
<organism evidence="2 3">
    <name type="scientific">Ralstonia flaminis</name>
    <dbReference type="NCBI Taxonomy" id="3058597"/>
    <lineage>
        <taxon>Bacteria</taxon>
        <taxon>Pseudomonadati</taxon>
        <taxon>Pseudomonadota</taxon>
        <taxon>Betaproteobacteria</taxon>
        <taxon>Burkholderiales</taxon>
        <taxon>Burkholderiaceae</taxon>
        <taxon>Ralstonia</taxon>
    </lineage>
</organism>
<proteinExistence type="predicted"/>
<feature type="signal peptide" evidence="1">
    <location>
        <begin position="1"/>
        <end position="23"/>
    </location>
</feature>
<keyword evidence="3" id="KW-1185">Reference proteome</keyword>